<gene>
    <name evidence="1" type="ORF">PsYK624_095580</name>
</gene>
<name>A0A9P3LG87_9APHY</name>
<dbReference type="AlphaFoldDB" id="A0A9P3LG87"/>
<protein>
    <submittedName>
        <fullName evidence="1">Uncharacterized protein</fullName>
    </submittedName>
</protein>
<comment type="caution">
    <text evidence="1">The sequence shown here is derived from an EMBL/GenBank/DDBJ whole genome shotgun (WGS) entry which is preliminary data.</text>
</comment>
<proteinExistence type="predicted"/>
<dbReference type="Proteomes" id="UP000703269">
    <property type="component" value="Unassembled WGS sequence"/>
</dbReference>
<accession>A0A9P3LG87</accession>
<sequence>MRIKGTIWISTSMMSVSHVATVCPSFRHPVGTATVTYGCAIVWWTGNVNLAARFWALNPPSVTVRGGLRHMLKAGLSMLS</sequence>
<dbReference type="EMBL" id="BPQB01000032">
    <property type="protein sequence ID" value="GJE93399.1"/>
    <property type="molecule type" value="Genomic_DNA"/>
</dbReference>
<organism evidence="1 2">
    <name type="scientific">Phanerochaete sordida</name>
    <dbReference type="NCBI Taxonomy" id="48140"/>
    <lineage>
        <taxon>Eukaryota</taxon>
        <taxon>Fungi</taxon>
        <taxon>Dikarya</taxon>
        <taxon>Basidiomycota</taxon>
        <taxon>Agaricomycotina</taxon>
        <taxon>Agaricomycetes</taxon>
        <taxon>Polyporales</taxon>
        <taxon>Phanerochaetaceae</taxon>
        <taxon>Phanerochaete</taxon>
    </lineage>
</organism>
<evidence type="ECO:0000313" key="1">
    <source>
        <dbReference type="EMBL" id="GJE93399.1"/>
    </source>
</evidence>
<keyword evidence="2" id="KW-1185">Reference proteome</keyword>
<reference evidence="1 2" key="1">
    <citation type="submission" date="2021-08" db="EMBL/GenBank/DDBJ databases">
        <title>Draft Genome Sequence of Phanerochaete sordida strain YK-624.</title>
        <authorList>
            <person name="Mori T."/>
            <person name="Dohra H."/>
            <person name="Suzuki T."/>
            <person name="Kawagishi H."/>
            <person name="Hirai H."/>
        </authorList>
    </citation>
    <scope>NUCLEOTIDE SEQUENCE [LARGE SCALE GENOMIC DNA]</scope>
    <source>
        <strain evidence="1 2">YK-624</strain>
    </source>
</reference>
<evidence type="ECO:0000313" key="2">
    <source>
        <dbReference type="Proteomes" id="UP000703269"/>
    </source>
</evidence>